<name>A0ABQ6Z976_9GAMM</name>
<dbReference type="EMBL" id="PDWN01000004">
    <property type="protein sequence ID" value="KAF1696039.1"/>
    <property type="molecule type" value="Genomic_DNA"/>
</dbReference>
<organism evidence="1 2">
    <name type="scientific">Pseudoxanthomonas daejeonensis</name>
    <dbReference type="NCBI Taxonomy" id="266062"/>
    <lineage>
        <taxon>Bacteria</taxon>
        <taxon>Pseudomonadati</taxon>
        <taxon>Pseudomonadota</taxon>
        <taxon>Gammaproteobacteria</taxon>
        <taxon>Lysobacterales</taxon>
        <taxon>Lysobacteraceae</taxon>
        <taxon>Pseudoxanthomonas</taxon>
    </lineage>
</organism>
<dbReference type="Proteomes" id="UP000788419">
    <property type="component" value="Unassembled WGS sequence"/>
</dbReference>
<sequence>MAGLSRPIGWPTAYPLPSDLNWGWALTLILMGHEISKSEIRENFVLEHEKAGSQGLFAVADSALTRKGEEKDGRVEYRTLLTGLKKVHELTIRIARPDILRNGHFQSFQADPAYHATAFLAFAGNAYSAHHALDAIREDLGGLRLSFRYPHQPGEPKDHVVIRSRDANPMHADGVAFDQDMFFGSEIEGLFRADYFAHVVKHSIENALQSVVTHCQTTRDISLANATFAFGVWCPVERTHKLYHLEPKRITVEGRYQLVVIPTVVPEGEVLALGMESVIATLPIQDTYNDALASSTSPAKALQRLMDGMIDRDHAAFTGYPINRPISRIHLKENHLRRF</sequence>
<keyword evidence="2" id="KW-1185">Reference proteome</keyword>
<dbReference type="RefSeq" id="WP_162409454.1">
    <property type="nucleotide sequence ID" value="NZ_PDWN01000004.1"/>
</dbReference>
<reference evidence="1 2" key="1">
    <citation type="submission" date="2017-10" db="EMBL/GenBank/DDBJ databases">
        <title>Whole genome sequencing of members of genus Pseudoxanthomonas.</title>
        <authorList>
            <person name="Kumar S."/>
            <person name="Bansal K."/>
            <person name="Kaur A."/>
            <person name="Patil P."/>
            <person name="Sharma S."/>
            <person name="Patil P.B."/>
        </authorList>
    </citation>
    <scope>NUCLEOTIDE SEQUENCE [LARGE SCALE GENOMIC DNA]</scope>
    <source>
        <strain evidence="1 2">DSM 17801</strain>
    </source>
</reference>
<evidence type="ECO:0000313" key="1">
    <source>
        <dbReference type="EMBL" id="KAF1696039.1"/>
    </source>
</evidence>
<gene>
    <name evidence="1" type="ORF">CSC65_05950</name>
</gene>
<evidence type="ECO:0000313" key="2">
    <source>
        <dbReference type="Proteomes" id="UP000788419"/>
    </source>
</evidence>
<protein>
    <submittedName>
        <fullName evidence="1">Uncharacterized protein</fullName>
    </submittedName>
</protein>
<comment type="caution">
    <text evidence="1">The sequence shown here is derived from an EMBL/GenBank/DDBJ whole genome shotgun (WGS) entry which is preliminary data.</text>
</comment>
<proteinExistence type="predicted"/>
<accession>A0ABQ6Z976</accession>